<dbReference type="PhylomeDB" id="B8M9S5"/>
<dbReference type="Pfam" id="PF07983">
    <property type="entry name" value="X8"/>
    <property type="match status" value="1"/>
</dbReference>
<comment type="subcellular location">
    <subcellularLocation>
        <location evidence="1 10">Cell membrane</location>
        <topology evidence="1 10">Lipid-anchor</topology>
        <topology evidence="1 10">GPI-anchor</topology>
    </subcellularLocation>
</comment>
<dbReference type="Gene3D" id="3.20.20.80">
    <property type="entry name" value="Glycosidases"/>
    <property type="match status" value="1"/>
</dbReference>
<feature type="signal peptide" evidence="10">
    <location>
        <begin position="1"/>
        <end position="19"/>
    </location>
</feature>
<feature type="domain" description="X8" evidence="12">
    <location>
        <begin position="371"/>
        <end position="465"/>
    </location>
</feature>
<dbReference type="FunCoup" id="B8M9S5">
    <property type="interactions" value="178"/>
</dbReference>
<dbReference type="FunFam" id="3.20.20.80:FF:000038">
    <property type="entry name" value="1,3-beta-glucanosyltransferase"/>
    <property type="match status" value="1"/>
</dbReference>
<comment type="function">
    <text evidence="9">Splits internally a 1,3-beta-glucan molecule and transfers the newly generated reducing end (the donor) to the non-reducing end of another 1,3-beta-glucan molecule (the acceptor) forming a 1,3-beta linkage, resulting in the elongation of 1,3-beta-glucan chains in the cell wall. Involved in cell wall morphogenesis.</text>
</comment>
<keyword evidence="3 10" id="KW-0336">GPI-anchor</keyword>
<dbReference type="SMART" id="SM00768">
    <property type="entry name" value="X8"/>
    <property type="match status" value="1"/>
</dbReference>
<keyword evidence="7" id="KW-0325">Glycoprotein</keyword>
<dbReference type="OrthoDB" id="421038at2759"/>
<sequence>MKFSALAAAGAFLAGTVLADVDEIVIKGSKFFYKTNGTQFFIRGVAYQEPATSSNSFIDPLADINACNRDIPYLTAIRTNTIRVYGVDPTKDHSACMNAFAASDIYMIIDLGSPTDSINRASPSWEVPLYQRYTAVIDAFANYTNVIGFFAGNEVTNNASYTEASAFVKAAVRDSKAYVKQKGYNKGVGYATADAQDIRLQVADYFNCHSADESVDFYGDNVYEWCGTTATFQTSGYNEIVKNYSSYSVPYFFAEYGCNTVKPRTFTNIESMYGPDMQDMLNGGFVYEYFNEANDYGLVSLQGSSVSTRSDYNSFSTEIAKATPSGVVSASYTPTNTALQACPTVDSVWKASSSLPPTPNEALCNCMVASLSCVVSDNVDSKNYGQLFDLIYGFGDTSYTAGISANATSGKYGAYSMCAVKDQLSWALNAYYQVQSAKGNGNNACDFSSSATTQAATTSGSSCSTMLAAVGTAGTGSASGASATGTGSSHTSSGAAYPGASPQAVFVGTWQLSAYILAALLSGGAMLLILYYIGMLVKL</sequence>
<dbReference type="RefSeq" id="XP_002482069.1">
    <property type="nucleotide sequence ID" value="XM_002482024.1"/>
</dbReference>
<dbReference type="GO" id="GO:0005886">
    <property type="term" value="C:plasma membrane"/>
    <property type="evidence" value="ECO:0007669"/>
    <property type="project" value="UniProtKB-SubCell"/>
</dbReference>
<keyword evidence="11" id="KW-1133">Transmembrane helix</keyword>
<dbReference type="GO" id="GO:0031505">
    <property type="term" value="P:fungal-type cell wall organization"/>
    <property type="evidence" value="ECO:0007669"/>
    <property type="project" value="TreeGrafter"/>
</dbReference>
<gene>
    <name evidence="13" type="ORF">TSTA_118460</name>
</gene>
<dbReference type="EC" id="2.4.1.-" evidence="10"/>
<keyword evidence="14" id="KW-1185">Reference proteome</keyword>
<dbReference type="Proteomes" id="UP000001745">
    <property type="component" value="Unassembled WGS sequence"/>
</dbReference>
<dbReference type="Pfam" id="PF03198">
    <property type="entry name" value="Glyco_hydro_72"/>
    <property type="match status" value="1"/>
</dbReference>
<evidence type="ECO:0000256" key="10">
    <source>
        <dbReference type="RuleBase" id="RU361209"/>
    </source>
</evidence>
<organism evidence="13 14">
    <name type="scientific">Talaromyces stipitatus (strain ATCC 10500 / CBS 375.48 / QM 6759 / NRRL 1006)</name>
    <name type="common">Penicillium stipitatum</name>
    <dbReference type="NCBI Taxonomy" id="441959"/>
    <lineage>
        <taxon>Eukaryota</taxon>
        <taxon>Fungi</taxon>
        <taxon>Dikarya</taxon>
        <taxon>Ascomycota</taxon>
        <taxon>Pezizomycotina</taxon>
        <taxon>Eurotiomycetes</taxon>
        <taxon>Eurotiomycetidae</taxon>
        <taxon>Eurotiales</taxon>
        <taxon>Trichocomaceae</taxon>
        <taxon>Talaromyces</taxon>
        <taxon>Talaromyces sect. Talaromyces</taxon>
    </lineage>
</organism>
<evidence type="ECO:0000259" key="12">
    <source>
        <dbReference type="SMART" id="SM00768"/>
    </source>
</evidence>
<dbReference type="GeneID" id="8099770"/>
<dbReference type="STRING" id="441959.B8M9S5"/>
<keyword evidence="11" id="KW-0812">Transmembrane</keyword>
<dbReference type="AlphaFoldDB" id="B8M9S5"/>
<dbReference type="EMBL" id="EQ962655">
    <property type="protein sequence ID" value="EED18077.1"/>
    <property type="molecule type" value="Genomic_DNA"/>
</dbReference>
<keyword evidence="4 10" id="KW-0732">Signal</keyword>
<evidence type="ECO:0000313" key="13">
    <source>
        <dbReference type="EMBL" id="EED18077.1"/>
    </source>
</evidence>
<evidence type="ECO:0000313" key="14">
    <source>
        <dbReference type="Proteomes" id="UP000001745"/>
    </source>
</evidence>
<accession>B8M9S5</accession>
<dbReference type="InterPro" id="IPR017853">
    <property type="entry name" value="GH"/>
</dbReference>
<keyword evidence="8 10" id="KW-0449">Lipoprotein</keyword>
<dbReference type="GO" id="GO:0042124">
    <property type="term" value="F:1,3-beta-glucanosyltransferase activity"/>
    <property type="evidence" value="ECO:0007669"/>
    <property type="project" value="TreeGrafter"/>
</dbReference>
<dbReference type="GO" id="GO:0098552">
    <property type="term" value="C:side of membrane"/>
    <property type="evidence" value="ECO:0007669"/>
    <property type="project" value="UniProtKB-KW"/>
</dbReference>
<dbReference type="eggNOG" id="ENOG502QPST">
    <property type="taxonomic scope" value="Eukaryota"/>
</dbReference>
<evidence type="ECO:0000256" key="3">
    <source>
        <dbReference type="ARBA" id="ARBA00022622"/>
    </source>
</evidence>
<keyword evidence="6" id="KW-1015">Disulfide bond</keyword>
<dbReference type="VEuPathDB" id="FungiDB:TSTA_118460"/>
<evidence type="ECO:0000256" key="6">
    <source>
        <dbReference type="ARBA" id="ARBA00023157"/>
    </source>
</evidence>
<feature type="chain" id="PRO_5005124074" description="1,3-beta-glucanosyltransferase" evidence="10">
    <location>
        <begin position="20"/>
        <end position="539"/>
    </location>
</feature>
<comment type="similarity">
    <text evidence="2 10">Belongs to the glycosyl hydrolase 72 family.</text>
</comment>
<evidence type="ECO:0000256" key="4">
    <source>
        <dbReference type="ARBA" id="ARBA00022729"/>
    </source>
</evidence>
<feature type="transmembrane region" description="Helical" evidence="11">
    <location>
        <begin position="512"/>
        <end position="533"/>
    </location>
</feature>
<dbReference type="InParanoid" id="B8M9S5"/>
<dbReference type="HOGENOM" id="CLU_021855_2_1_1"/>
<evidence type="ECO:0000256" key="1">
    <source>
        <dbReference type="ARBA" id="ARBA00004609"/>
    </source>
</evidence>
<evidence type="ECO:0000256" key="8">
    <source>
        <dbReference type="ARBA" id="ARBA00023288"/>
    </source>
</evidence>
<dbReference type="InterPro" id="IPR012946">
    <property type="entry name" value="X8"/>
</dbReference>
<dbReference type="GO" id="GO:0071970">
    <property type="term" value="P:fungal-type cell wall (1-&gt;3)-beta-D-glucan biosynthetic process"/>
    <property type="evidence" value="ECO:0007669"/>
    <property type="project" value="TreeGrafter"/>
</dbReference>
<dbReference type="PANTHER" id="PTHR31468">
    <property type="entry name" value="1,3-BETA-GLUCANOSYLTRANSFERASE GAS1"/>
    <property type="match status" value="1"/>
</dbReference>
<evidence type="ECO:0000256" key="11">
    <source>
        <dbReference type="SAM" id="Phobius"/>
    </source>
</evidence>
<dbReference type="OMA" id="DDSIDFW"/>
<proteinExistence type="inferred from homology"/>
<reference evidence="14" key="1">
    <citation type="journal article" date="2015" name="Genome Announc.">
        <title>Genome sequence of the AIDS-associated pathogen Penicillium marneffei (ATCC18224) and its near taxonomic relative Talaromyces stipitatus (ATCC10500).</title>
        <authorList>
            <person name="Nierman W.C."/>
            <person name="Fedorova-Abrams N.D."/>
            <person name="Andrianopoulos A."/>
        </authorList>
    </citation>
    <scope>NUCLEOTIDE SEQUENCE [LARGE SCALE GENOMIC DNA]</scope>
    <source>
        <strain evidence="14">ATCC 10500 / CBS 375.48 / QM 6759 / NRRL 1006</strain>
    </source>
</reference>
<dbReference type="Gene3D" id="1.20.58.1040">
    <property type="match status" value="1"/>
</dbReference>
<evidence type="ECO:0000256" key="9">
    <source>
        <dbReference type="ARBA" id="ARBA00025026"/>
    </source>
</evidence>
<evidence type="ECO:0000256" key="7">
    <source>
        <dbReference type="ARBA" id="ARBA00023180"/>
    </source>
</evidence>
<evidence type="ECO:0000256" key="2">
    <source>
        <dbReference type="ARBA" id="ARBA00007528"/>
    </source>
</evidence>
<keyword evidence="10 13" id="KW-0808">Transferase</keyword>
<keyword evidence="5 10" id="KW-0472">Membrane</keyword>
<protein>
    <recommendedName>
        <fullName evidence="10">1,3-beta-glucanosyltransferase</fullName>
        <ecNumber evidence="10">2.4.1.-</ecNumber>
    </recommendedName>
</protein>
<name>B8M9S5_TALSN</name>
<evidence type="ECO:0000256" key="5">
    <source>
        <dbReference type="ARBA" id="ARBA00023136"/>
    </source>
</evidence>
<dbReference type="SUPFAM" id="SSF51445">
    <property type="entry name" value="(Trans)glycosidases"/>
    <property type="match status" value="1"/>
</dbReference>
<dbReference type="PANTHER" id="PTHR31468:SF2">
    <property type="entry name" value="1,3-BETA-GLUCANOSYLTRANSFERASE GAS1"/>
    <property type="match status" value="1"/>
</dbReference>
<dbReference type="InterPro" id="IPR004886">
    <property type="entry name" value="Glucanosyltransferase"/>
</dbReference>